<feature type="domain" description="Transposase MuDR plant" evidence="2">
    <location>
        <begin position="146"/>
        <end position="214"/>
    </location>
</feature>
<accession>A0A8S2A1B1</accession>
<dbReference type="Proteomes" id="UP000682877">
    <property type="component" value="Chromosome 3"/>
</dbReference>
<evidence type="ECO:0000259" key="2">
    <source>
        <dbReference type="Pfam" id="PF03108"/>
    </source>
</evidence>
<evidence type="ECO:0008006" key="6">
    <source>
        <dbReference type="Google" id="ProtNLM"/>
    </source>
</evidence>
<feature type="region of interest" description="Disordered" evidence="1">
    <location>
        <begin position="374"/>
        <end position="423"/>
    </location>
</feature>
<dbReference type="PANTHER" id="PTHR35046">
    <property type="entry name" value="ZINC KNUCKLE (CCHC-TYPE) FAMILY PROTEIN"/>
    <property type="match status" value="1"/>
</dbReference>
<evidence type="ECO:0000259" key="3">
    <source>
        <dbReference type="Pfam" id="PF10532"/>
    </source>
</evidence>
<name>A0A8S2A1B1_ARAAE</name>
<feature type="domain" description="MULE transposase N-terminal all-beta" evidence="3">
    <location>
        <begin position="7"/>
        <end position="121"/>
    </location>
</feature>
<protein>
    <recommendedName>
        <fullName evidence="6">Transposase MuDR plant domain-containing protein</fullName>
    </recommendedName>
</protein>
<feature type="compositionally biased region" description="Low complexity" evidence="1">
    <location>
        <begin position="375"/>
        <end position="391"/>
    </location>
</feature>
<dbReference type="Pfam" id="PF10532">
    <property type="entry name" value="Plant_all_beta"/>
    <property type="match status" value="1"/>
</dbReference>
<dbReference type="InterPro" id="IPR018290">
    <property type="entry name" value="MULE_transposase_N"/>
</dbReference>
<feature type="compositionally biased region" description="Basic and acidic residues" evidence="1">
    <location>
        <begin position="392"/>
        <end position="423"/>
    </location>
</feature>
<dbReference type="InterPro" id="IPR021109">
    <property type="entry name" value="Peptidase_aspartic_dom_sf"/>
</dbReference>
<keyword evidence="5" id="KW-1185">Reference proteome</keyword>
<gene>
    <name evidence="4" type="ORF">AARE701A_LOCUS8504</name>
</gene>
<reference evidence="4" key="1">
    <citation type="submission" date="2021-01" db="EMBL/GenBank/DDBJ databases">
        <authorList>
            <person name="Bezrukov I."/>
        </authorList>
    </citation>
    <scope>NUCLEOTIDE SEQUENCE</scope>
</reference>
<organism evidence="4 5">
    <name type="scientific">Arabidopsis arenosa</name>
    <name type="common">Sand rock-cress</name>
    <name type="synonym">Cardaminopsis arenosa</name>
    <dbReference type="NCBI Taxonomy" id="38785"/>
    <lineage>
        <taxon>Eukaryota</taxon>
        <taxon>Viridiplantae</taxon>
        <taxon>Streptophyta</taxon>
        <taxon>Embryophyta</taxon>
        <taxon>Tracheophyta</taxon>
        <taxon>Spermatophyta</taxon>
        <taxon>Magnoliopsida</taxon>
        <taxon>eudicotyledons</taxon>
        <taxon>Gunneridae</taxon>
        <taxon>Pentapetalae</taxon>
        <taxon>rosids</taxon>
        <taxon>malvids</taxon>
        <taxon>Brassicales</taxon>
        <taxon>Brassicaceae</taxon>
        <taxon>Camelineae</taxon>
        <taxon>Arabidopsis</taxon>
    </lineage>
</organism>
<dbReference type="AlphaFoldDB" id="A0A8S2A1B1"/>
<dbReference type="InterPro" id="IPR004332">
    <property type="entry name" value="Transposase_MuDR"/>
</dbReference>
<feature type="region of interest" description="Disordered" evidence="1">
    <location>
        <begin position="218"/>
        <end position="239"/>
    </location>
</feature>
<dbReference type="Pfam" id="PF03108">
    <property type="entry name" value="DBD_Tnp_Mut"/>
    <property type="match status" value="1"/>
</dbReference>
<dbReference type="EMBL" id="LR999453">
    <property type="protein sequence ID" value="CAE5980081.1"/>
    <property type="molecule type" value="Genomic_DNA"/>
</dbReference>
<sequence length="578" mass="65261">MGSICRKKKVDEATTKLRVSYFSFTFKGRKLRPNYIRDDEDVVCYYEDVSEEGFRSVLHVEVTNDVEQNQGINENEGFDQVLREDLVRGNVANNEDVPLVGGADDSGGGVLAMYVGEPSQQYPAVLENEERDVEGNASGTILWKDDIDITVGQKFRSKEAIQSLVEKAGHNNVFEFVVKKSEPLRSMVACSEAHNGCDWYIRAARRDTTKPFSIRTHRKIHSCSQSSTSTGRRSRRKGTPTMVASLLTKDYLGKLTMPPPKDLINLVQGRFGVQVSYSTAWRGKKAAANDIRDMSEKDKEESSQALSNKLLMEALTATLTATLTTNMAKMMDERIMGGLNRDIIDRLEVQHYVELEELLHKAIMFEKQLKRRSSKSSFGSGKPSFSSGKPSYQRDERSGFQRDYKPFVKPKVEDQDQKRKGKAVETRTRDIKCFKCHGHCHYASECSNKRIMILKKTGEIELADEQQEESSSSEDCEAPSKGELLVAMKALSVIAKTNEQEQRENLFHSRCIVNDKVCSLIIDRGSCTNVASETMVEKLGLRVMKHPKPYKLQWLNEDGEMSVNRQVKAMALRPKSNS</sequence>
<evidence type="ECO:0000313" key="5">
    <source>
        <dbReference type="Proteomes" id="UP000682877"/>
    </source>
</evidence>
<dbReference type="Gene3D" id="2.40.70.10">
    <property type="entry name" value="Acid Proteases"/>
    <property type="match status" value="1"/>
</dbReference>
<dbReference type="PANTHER" id="PTHR35046:SF9">
    <property type="entry name" value="RNA-DIRECTED DNA POLYMERASE"/>
    <property type="match status" value="1"/>
</dbReference>
<evidence type="ECO:0000313" key="4">
    <source>
        <dbReference type="EMBL" id="CAE5980081.1"/>
    </source>
</evidence>
<proteinExistence type="predicted"/>
<evidence type="ECO:0000256" key="1">
    <source>
        <dbReference type="SAM" id="MobiDB-lite"/>
    </source>
</evidence>